<dbReference type="AlphaFoldDB" id="A0A2P4WYU1"/>
<feature type="region of interest" description="Disordered" evidence="1">
    <location>
        <begin position="41"/>
        <end position="63"/>
    </location>
</feature>
<evidence type="ECO:0000313" key="4">
    <source>
        <dbReference type="Proteomes" id="UP000237271"/>
    </source>
</evidence>
<sequence>MAPTTRNQTRDDPPVEEGNQAELEAQLAQLRAQIATLQATNQAARAPSGETKPRVPTGLPTLKGKRNEDVRQWLYQVETLCRIHGHDAADSNSTLPAIAGTATEEPASGWFLFWASRTLPEQQTWNQFTIDALSHFEASNNQAVLRQKLRQLRQVGDIEKYNGKYSSLIFRVENMSKVDQISYYYDGLKHATQAYVKLQNPTSLSEAMDQAVKYEMSHFGGERRPGRERPEREQRFRGPPRPNLSQTKKSFHKHSYKPRHYAPAEQTKNEPV</sequence>
<dbReference type="Pfam" id="PF19259">
    <property type="entry name" value="Ty3_capsid"/>
    <property type="match status" value="1"/>
</dbReference>
<evidence type="ECO:0000256" key="1">
    <source>
        <dbReference type="SAM" id="MobiDB-lite"/>
    </source>
</evidence>
<proteinExistence type="predicted"/>
<accession>A0A2P4WYU1</accession>
<evidence type="ECO:0000259" key="2">
    <source>
        <dbReference type="Pfam" id="PF19259"/>
    </source>
</evidence>
<protein>
    <recommendedName>
        <fullName evidence="2">Ty3 transposon capsid-like protein domain-containing protein</fullName>
    </recommendedName>
</protein>
<dbReference type="EMBL" id="NCKW01020233">
    <property type="protein sequence ID" value="POM58471.1"/>
    <property type="molecule type" value="Genomic_DNA"/>
</dbReference>
<dbReference type="OrthoDB" id="120239at2759"/>
<feature type="region of interest" description="Disordered" evidence="1">
    <location>
        <begin position="1"/>
        <end position="22"/>
    </location>
</feature>
<dbReference type="Proteomes" id="UP000237271">
    <property type="component" value="Unassembled WGS sequence"/>
</dbReference>
<comment type="caution">
    <text evidence="3">The sequence shown here is derived from an EMBL/GenBank/DDBJ whole genome shotgun (WGS) entry which is preliminary data.</text>
</comment>
<feature type="compositionally biased region" description="Basic residues" evidence="1">
    <location>
        <begin position="249"/>
        <end position="260"/>
    </location>
</feature>
<feature type="compositionally biased region" description="Basic and acidic residues" evidence="1">
    <location>
        <begin position="220"/>
        <end position="236"/>
    </location>
</feature>
<dbReference type="InterPro" id="IPR045358">
    <property type="entry name" value="Ty3_capsid"/>
</dbReference>
<gene>
    <name evidence="3" type="ORF">PHPALM_36876</name>
</gene>
<organism evidence="3 4">
    <name type="scientific">Phytophthora palmivora</name>
    <dbReference type="NCBI Taxonomy" id="4796"/>
    <lineage>
        <taxon>Eukaryota</taxon>
        <taxon>Sar</taxon>
        <taxon>Stramenopiles</taxon>
        <taxon>Oomycota</taxon>
        <taxon>Peronosporomycetes</taxon>
        <taxon>Peronosporales</taxon>
        <taxon>Peronosporaceae</taxon>
        <taxon>Phytophthora</taxon>
    </lineage>
</organism>
<name>A0A2P4WYU1_9STRA</name>
<evidence type="ECO:0000313" key="3">
    <source>
        <dbReference type="EMBL" id="POM58471.1"/>
    </source>
</evidence>
<keyword evidence="4" id="KW-1185">Reference proteome</keyword>
<feature type="domain" description="Ty3 transposon capsid-like protein" evidence="2">
    <location>
        <begin position="103"/>
        <end position="215"/>
    </location>
</feature>
<reference evidence="3 4" key="1">
    <citation type="journal article" date="2017" name="Genome Biol. Evol.">
        <title>Phytophthora megakarya and P. palmivora, closely related causal agents of cacao black pod rot, underwent increases in genome sizes and gene numbers by different mechanisms.</title>
        <authorList>
            <person name="Ali S.S."/>
            <person name="Shao J."/>
            <person name="Lary D.J."/>
            <person name="Kronmiller B."/>
            <person name="Shen D."/>
            <person name="Strem M.D."/>
            <person name="Amoako-Attah I."/>
            <person name="Akrofi A.Y."/>
            <person name="Begoude B.A."/>
            <person name="Ten Hoopen G.M."/>
            <person name="Coulibaly K."/>
            <person name="Kebe B.I."/>
            <person name="Melnick R.L."/>
            <person name="Guiltinan M.J."/>
            <person name="Tyler B.M."/>
            <person name="Meinhardt L.W."/>
            <person name="Bailey B.A."/>
        </authorList>
    </citation>
    <scope>NUCLEOTIDE SEQUENCE [LARGE SCALE GENOMIC DNA]</scope>
    <source>
        <strain evidence="4">sbr112.9</strain>
    </source>
</reference>
<feature type="region of interest" description="Disordered" evidence="1">
    <location>
        <begin position="217"/>
        <end position="272"/>
    </location>
</feature>